<accession>A0A0D2PBA6</accession>
<dbReference type="STRING" id="945553.A0A0D2PBA6"/>
<dbReference type="PANTHER" id="PTHR12992:SF24">
    <property type="entry name" value="PEROXISOMAL COENZYME A DIPHOSPHATASE NUDT7"/>
    <property type="match status" value="1"/>
</dbReference>
<dbReference type="GO" id="GO:0010945">
    <property type="term" value="F:coenzyme A diphosphatase activity"/>
    <property type="evidence" value="ECO:0007669"/>
    <property type="project" value="InterPro"/>
</dbReference>
<dbReference type="OrthoDB" id="206213at2759"/>
<evidence type="ECO:0000313" key="8">
    <source>
        <dbReference type="EMBL" id="KJA28154.1"/>
    </source>
</evidence>
<sequence length="265" mass="28854">MAATSALSSSSSRVIISLTKPFTPSTLNVLRHALKQTPDLSSNALNSPSGSSQRGNAAVLIPFCNVGGEPGILLEVRARTLRSHSGEISFPGGRIDDTDSTLMYGALRETHEELGIDPSRVEILGEIGPPEYSLKADMRVWPFVGFIHSQSETRPVSDDEPLPSVDMDAIRSQASPSEVATTIHLPLRAFASPTRLRASLFRGRDPYWAIDVTDLVPSDLVEDTTTHKQGETVDEVGPGINGRIEVWGLTGWYLSLLMKVMQIYR</sequence>
<dbReference type="InterPro" id="IPR045121">
    <property type="entry name" value="CoAse"/>
</dbReference>
<dbReference type="GO" id="GO:0015938">
    <property type="term" value="P:coenzyme A catabolic process"/>
    <property type="evidence" value="ECO:0007669"/>
    <property type="project" value="TreeGrafter"/>
</dbReference>
<gene>
    <name evidence="8" type="ORF">HYPSUDRAFT_197676</name>
</gene>
<organism evidence="8 9">
    <name type="scientific">Hypholoma sublateritium (strain FD-334 SS-4)</name>
    <dbReference type="NCBI Taxonomy" id="945553"/>
    <lineage>
        <taxon>Eukaryota</taxon>
        <taxon>Fungi</taxon>
        <taxon>Dikarya</taxon>
        <taxon>Basidiomycota</taxon>
        <taxon>Agaricomycotina</taxon>
        <taxon>Agaricomycetes</taxon>
        <taxon>Agaricomycetidae</taxon>
        <taxon>Agaricales</taxon>
        <taxon>Agaricineae</taxon>
        <taxon>Strophariaceae</taxon>
        <taxon>Hypholoma</taxon>
    </lineage>
</organism>
<keyword evidence="3" id="KW-0479">Metal-binding</keyword>
<dbReference type="OMA" id="WPYVGFV"/>
<keyword evidence="6" id="KW-0464">Manganese</keyword>
<dbReference type="InterPro" id="IPR015797">
    <property type="entry name" value="NUDIX_hydrolase-like_dom_sf"/>
</dbReference>
<evidence type="ECO:0000256" key="6">
    <source>
        <dbReference type="ARBA" id="ARBA00023211"/>
    </source>
</evidence>
<comment type="cofactor">
    <cofactor evidence="1">
        <name>Mn(2+)</name>
        <dbReference type="ChEBI" id="CHEBI:29035"/>
    </cofactor>
</comment>
<dbReference type="EMBL" id="KN817522">
    <property type="protein sequence ID" value="KJA28154.1"/>
    <property type="molecule type" value="Genomic_DNA"/>
</dbReference>
<keyword evidence="4" id="KW-0378">Hydrolase</keyword>
<dbReference type="AlphaFoldDB" id="A0A0D2PBA6"/>
<keyword evidence="9" id="KW-1185">Reference proteome</keyword>
<dbReference type="Pfam" id="PF00293">
    <property type="entry name" value="NUDIX"/>
    <property type="match status" value="1"/>
</dbReference>
<evidence type="ECO:0000256" key="5">
    <source>
        <dbReference type="ARBA" id="ARBA00022842"/>
    </source>
</evidence>
<keyword evidence="5" id="KW-0460">Magnesium</keyword>
<protein>
    <recommendedName>
        <fullName evidence="7">Nudix hydrolase domain-containing protein</fullName>
    </recommendedName>
</protein>
<evidence type="ECO:0000256" key="3">
    <source>
        <dbReference type="ARBA" id="ARBA00022723"/>
    </source>
</evidence>
<reference evidence="9" key="1">
    <citation type="submission" date="2014-04" db="EMBL/GenBank/DDBJ databases">
        <title>Evolutionary Origins and Diversification of the Mycorrhizal Mutualists.</title>
        <authorList>
            <consortium name="DOE Joint Genome Institute"/>
            <consortium name="Mycorrhizal Genomics Consortium"/>
            <person name="Kohler A."/>
            <person name="Kuo A."/>
            <person name="Nagy L.G."/>
            <person name="Floudas D."/>
            <person name="Copeland A."/>
            <person name="Barry K.W."/>
            <person name="Cichocki N."/>
            <person name="Veneault-Fourrey C."/>
            <person name="LaButti K."/>
            <person name="Lindquist E.A."/>
            <person name="Lipzen A."/>
            <person name="Lundell T."/>
            <person name="Morin E."/>
            <person name="Murat C."/>
            <person name="Riley R."/>
            <person name="Ohm R."/>
            <person name="Sun H."/>
            <person name="Tunlid A."/>
            <person name="Henrissat B."/>
            <person name="Grigoriev I.V."/>
            <person name="Hibbett D.S."/>
            <person name="Martin F."/>
        </authorList>
    </citation>
    <scope>NUCLEOTIDE SEQUENCE [LARGE SCALE GENOMIC DNA]</scope>
    <source>
        <strain evidence="9">FD-334 SS-4</strain>
    </source>
</reference>
<evidence type="ECO:0000256" key="1">
    <source>
        <dbReference type="ARBA" id="ARBA00001936"/>
    </source>
</evidence>
<evidence type="ECO:0000259" key="7">
    <source>
        <dbReference type="Pfam" id="PF00293"/>
    </source>
</evidence>
<comment type="cofactor">
    <cofactor evidence="2">
        <name>Mg(2+)</name>
        <dbReference type="ChEBI" id="CHEBI:18420"/>
    </cofactor>
</comment>
<dbReference type="PANTHER" id="PTHR12992">
    <property type="entry name" value="NUDIX HYDROLASE"/>
    <property type="match status" value="1"/>
</dbReference>
<dbReference type="SUPFAM" id="SSF55811">
    <property type="entry name" value="Nudix"/>
    <property type="match status" value="1"/>
</dbReference>
<proteinExistence type="predicted"/>
<dbReference type="InterPro" id="IPR000086">
    <property type="entry name" value="NUDIX_hydrolase_dom"/>
</dbReference>
<dbReference type="Gene3D" id="3.90.79.10">
    <property type="entry name" value="Nucleoside Triphosphate Pyrophosphohydrolase"/>
    <property type="match status" value="1"/>
</dbReference>
<evidence type="ECO:0000313" key="9">
    <source>
        <dbReference type="Proteomes" id="UP000054270"/>
    </source>
</evidence>
<dbReference type="Proteomes" id="UP000054270">
    <property type="component" value="Unassembled WGS sequence"/>
</dbReference>
<dbReference type="CDD" id="cd03426">
    <property type="entry name" value="NUDIX_CoAse_Nudt7"/>
    <property type="match status" value="1"/>
</dbReference>
<evidence type="ECO:0000256" key="2">
    <source>
        <dbReference type="ARBA" id="ARBA00001946"/>
    </source>
</evidence>
<evidence type="ECO:0000256" key="4">
    <source>
        <dbReference type="ARBA" id="ARBA00022801"/>
    </source>
</evidence>
<dbReference type="GO" id="GO:0046872">
    <property type="term" value="F:metal ion binding"/>
    <property type="evidence" value="ECO:0007669"/>
    <property type="project" value="UniProtKB-KW"/>
</dbReference>
<name>A0A0D2PBA6_HYPSF</name>
<feature type="domain" description="Nudix hydrolase" evidence="7">
    <location>
        <begin position="57"/>
        <end position="147"/>
    </location>
</feature>